<dbReference type="PANTHER" id="PTHR30537">
    <property type="entry name" value="HTH-TYPE TRANSCRIPTIONAL REGULATOR"/>
    <property type="match status" value="1"/>
</dbReference>
<evidence type="ECO:0000313" key="6">
    <source>
        <dbReference type="EMBL" id="ABE50857.1"/>
    </source>
</evidence>
<dbReference type="eggNOG" id="COG0583">
    <property type="taxonomic scope" value="Bacteria"/>
</dbReference>
<keyword evidence="3" id="KW-0238">DNA-binding</keyword>
<dbReference type="STRING" id="265072.Mfla_2592"/>
<dbReference type="InterPro" id="IPR058163">
    <property type="entry name" value="LysR-type_TF_proteobact-type"/>
</dbReference>
<evidence type="ECO:0000256" key="2">
    <source>
        <dbReference type="ARBA" id="ARBA00023015"/>
    </source>
</evidence>
<keyword evidence="7" id="KW-1185">Reference proteome</keyword>
<dbReference type="SUPFAM" id="SSF53850">
    <property type="entry name" value="Periplasmic binding protein-like II"/>
    <property type="match status" value="1"/>
</dbReference>
<dbReference type="GO" id="GO:0043565">
    <property type="term" value="F:sequence-specific DNA binding"/>
    <property type="evidence" value="ECO:0007669"/>
    <property type="project" value="TreeGrafter"/>
</dbReference>
<dbReference type="InterPro" id="IPR036388">
    <property type="entry name" value="WH-like_DNA-bd_sf"/>
</dbReference>
<dbReference type="PANTHER" id="PTHR30537:SF72">
    <property type="entry name" value="LYSR FAMILY TRANSCRIPTIONAL REGULATOR"/>
    <property type="match status" value="1"/>
</dbReference>
<evidence type="ECO:0000313" key="7">
    <source>
        <dbReference type="Proteomes" id="UP000002440"/>
    </source>
</evidence>
<evidence type="ECO:0000256" key="4">
    <source>
        <dbReference type="ARBA" id="ARBA00023163"/>
    </source>
</evidence>
<dbReference type="Gene3D" id="3.40.190.290">
    <property type="match status" value="1"/>
</dbReference>
<comment type="similarity">
    <text evidence="1">Belongs to the LysR transcriptional regulatory family.</text>
</comment>
<accession>Q1GY30</accession>
<evidence type="ECO:0000259" key="5">
    <source>
        <dbReference type="PROSITE" id="PS50931"/>
    </source>
</evidence>
<organism evidence="6 7">
    <name type="scientific">Methylobacillus flagellatus (strain ATCC 51484 / DSM 6875 / VKM B-1610 / KT)</name>
    <dbReference type="NCBI Taxonomy" id="265072"/>
    <lineage>
        <taxon>Bacteria</taxon>
        <taxon>Pseudomonadati</taxon>
        <taxon>Pseudomonadota</taxon>
        <taxon>Betaproteobacteria</taxon>
        <taxon>Nitrosomonadales</taxon>
        <taxon>Methylophilaceae</taxon>
        <taxon>Methylobacillus</taxon>
    </lineage>
</organism>
<sequence length="299" mass="33724">MDKLHAMTVFTRVAELSSFTQAATSLGLPKGSISMAVQKLEAHLGTRLLQRTTRKVVLTHDGELFYQRCKDLLTDMDELESMFLLDETGIQGRIRVDVPLAVAREVLMPHLPAFLRQHPGIRIELSSTDRKVDLVAEGFDCVIRVGSLGDSGLVARQVGLHPIVNCASPAYLQQHGTPQTLDELTRHFVVHYTQVLGSEEAYWEYVQGSDIIRMKMQSIITVNNSDAYTQACLAGLGIIQVPQAAARPYIMQDRLVELLPEYRAAPMPVSMLYPNRRHQPRRVRVFMDWLVDRLQDYLA</sequence>
<feature type="domain" description="HTH lysR-type" evidence="5">
    <location>
        <begin position="1"/>
        <end position="59"/>
    </location>
</feature>
<dbReference type="InterPro" id="IPR005119">
    <property type="entry name" value="LysR_subst-bd"/>
</dbReference>
<evidence type="ECO:0000256" key="1">
    <source>
        <dbReference type="ARBA" id="ARBA00009437"/>
    </source>
</evidence>
<evidence type="ECO:0000256" key="3">
    <source>
        <dbReference type="ARBA" id="ARBA00023125"/>
    </source>
</evidence>
<dbReference type="InterPro" id="IPR000847">
    <property type="entry name" value="LysR_HTH_N"/>
</dbReference>
<gene>
    <name evidence="6" type="ordered locus">Mfla_2592</name>
</gene>
<keyword evidence="4" id="KW-0804">Transcription</keyword>
<dbReference type="GO" id="GO:0006351">
    <property type="term" value="P:DNA-templated transcription"/>
    <property type="evidence" value="ECO:0007669"/>
    <property type="project" value="TreeGrafter"/>
</dbReference>
<dbReference type="FunFam" id="3.40.190.290:FF:000001">
    <property type="entry name" value="Transcriptional regulator, LysR family"/>
    <property type="match status" value="1"/>
</dbReference>
<dbReference type="PROSITE" id="PS50931">
    <property type="entry name" value="HTH_LYSR"/>
    <property type="match status" value="1"/>
</dbReference>
<dbReference type="RefSeq" id="WP_011480810.1">
    <property type="nucleotide sequence ID" value="NC_007947.1"/>
</dbReference>
<dbReference type="GO" id="GO:0003700">
    <property type="term" value="F:DNA-binding transcription factor activity"/>
    <property type="evidence" value="ECO:0007669"/>
    <property type="project" value="InterPro"/>
</dbReference>
<dbReference type="Gene3D" id="1.10.10.10">
    <property type="entry name" value="Winged helix-like DNA-binding domain superfamily/Winged helix DNA-binding domain"/>
    <property type="match status" value="1"/>
</dbReference>
<dbReference type="SUPFAM" id="SSF46785">
    <property type="entry name" value="Winged helix' DNA-binding domain"/>
    <property type="match status" value="1"/>
</dbReference>
<dbReference type="HOGENOM" id="CLU_039613_16_3_4"/>
<dbReference type="Pfam" id="PF03466">
    <property type="entry name" value="LysR_substrate"/>
    <property type="match status" value="1"/>
</dbReference>
<keyword evidence="2" id="KW-0805">Transcription regulation</keyword>
<dbReference type="Pfam" id="PF00126">
    <property type="entry name" value="HTH_1"/>
    <property type="match status" value="1"/>
</dbReference>
<reference evidence="6 7" key="1">
    <citation type="submission" date="2006-03" db="EMBL/GenBank/DDBJ databases">
        <title>Complete sequence of Methylobacillus flagellatus KT.</title>
        <authorList>
            <consortium name="US DOE Joint Genome Institute"/>
            <person name="Copeland A."/>
            <person name="Lucas S."/>
            <person name="Lapidus A."/>
            <person name="Barry K."/>
            <person name="Detter J.C."/>
            <person name="Glavina del Rio T."/>
            <person name="Hammon N."/>
            <person name="Israni S."/>
            <person name="Dalin E."/>
            <person name="Tice H."/>
            <person name="Pitluck S."/>
            <person name="Brettin T."/>
            <person name="Bruce D."/>
            <person name="Han C."/>
            <person name="Tapia R."/>
            <person name="Saunders E."/>
            <person name="Gilna P."/>
            <person name="Schmutz J."/>
            <person name="Larimer F."/>
            <person name="Land M."/>
            <person name="Kyrpides N."/>
            <person name="Anderson I."/>
            <person name="Richardson P."/>
        </authorList>
    </citation>
    <scope>NUCLEOTIDE SEQUENCE [LARGE SCALE GENOMIC DNA]</scope>
    <source>
        <strain evidence="7">KT / ATCC 51484 / DSM 6875</strain>
    </source>
</reference>
<dbReference type="FunFam" id="1.10.10.10:FF:000001">
    <property type="entry name" value="LysR family transcriptional regulator"/>
    <property type="match status" value="1"/>
</dbReference>
<protein>
    <submittedName>
        <fullName evidence="6">Transcriptional regulator, LysR family</fullName>
    </submittedName>
</protein>
<dbReference type="OrthoDB" id="8705920at2"/>
<dbReference type="InterPro" id="IPR036390">
    <property type="entry name" value="WH_DNA-bd_sf"/>
</dbReference>
<name>Q1GY30_METFK</name>
<proteinExistence type="inferred from homology"/>
<dbReference type="AlphaFoldDB" id="Q1GY30"/>
<dbReference type="EMBL" id="CP000284">
    <property type="protein sequence ID" value="ABE50857.1"/>
    <property type="molecule type" value="Genomic_DNA"/>
</dbReference>
<dbReference type="KEGG" id="mfa:Mfla_2592"/>
<dbReference type="Proteomes" id="UP000002440">
    <property type="component" value="Chromosome"/>
</dbReference>
<dbReference type="CDD" id="cd08472">
    <property type="entry name" value="PBP2_CrgA_like_3"/>
    <property type="match status" value="1"/>
</dbReference>